<feature type="transmembrane region" description="Helical" evidence="10">
    <location>
        <begin position="94"/>
        <end position="115"/>
    </location>
</feature>
<sequence>MAEFQPAPPETYAHIDALRREIADLFIVFDTTLDYPEKGYLRFRGRFLRPPAESFDTLRRRFEAHGYTPSVTEEGETVSLIALPVVFTPTNSRWVINLVLYIATILSTLFVGAVYETGDLAFALRHLWLGFPFSFGVLLILTAHEFGHYFAARHHRVPVTLPYFIPMPISLFGTFGAFIRLQGPMNNRRALFDIGAAGPLAGLVFAVPILLYGLATSDIGPIPPNSSFEGNSLLYLLAKLTVFGRILPGGGIDVFMNQAALAGWVGLFVTGLNLLPVGQLDGGHVAYALFGKRARWFYWPVILGLGAITLYSYLRGIFVPTWLLWMFLIGFLGRVHARPLEDVTELDPRRRALAFFTLAVFFLVFVPLPFAGAG</sequence>
<dbReference type="GO" id="GO:0016020">
    <property type="term" value="C:membrane"/>
    <property type="evidence" value="ECO:0007669"/>
    <property type="project" value="UniProtKB-SubCell"/>
</dbReference>
<dbReference type="OrthoDB" id="9774391at2"/>
<evidence type="ECO:0000313" key="13">
    <source>
        <dbReference type="Proteomes" id="UP000215027"/>
    </source>
</evidence>
<dbReference type="InterPro" id="IPR044838">
    <property type="entry name" value="EGY1-like"/>
</dbReference>
<feature type="transmembrane region" description="Helical" evidence="10">
    <location>
        <begin position="320"/>
        <end position="340"/>
    </location>
</feature>
<dbReference type="KEGG" id="pbf:CFX0092_A2322"/>
<keyword evidence="6" id="KW-0378">Hydrolase</keyword>
<dbReference type="Proteomes" id="UP000215027">
    <property type="component" value="Chromosome I"/>
</dbReference>
<dbReference type="PANTHER" id="PTHR31412">
    <property type="entry name" value="ZINC METALLOPROTEASE EGY1"/>
    <property type="match status" value="1"/>
</dbReference>
<evidence type="ECO:0000256" key="10">
    <source>
        <dbReference type="SAM" id="Phobius"/>
    </source>
</evidence>
<feature type="transmembrane region" description="Helical" evidence="10">
    <location>
        <begin position="296"/>
        <end position="314"/>
    </location>
</feature>
<keyword evidence="4" id="KW-0645">Protease</keyword>
<keyword evidence="7" id="KW-0809">Transit peptide</keyword>
<keyword evidence="13" id="KW-1185">Reference proteome</keyword>
<dbReference type="RefSeq" id="WP_095043584.1">
    <property type="nucleotide sequence ID" value="NZ_LN890655.1"/>
</dbReference>
<evidence type="ECO:0000259" key="11">
    <source>
        <dbReference type="Pfam" id="PF02163"/>
    </source>
</evidence>
<evidence type="ECO:0000256" key="3">
    <source>
        <dbReference type="ARBA" id="ARBA00007931"/>
    </source>
</evidence>
<gene>
    <name evidence="12" type="ORF">CFX0092_A2322</name>
</gene>
<evidence type="ECO:0000256" key="2">
    <source>
        <dbReference type="ARBA" id="ARBA00004141"/>
    </source>
</evidence>
<feature type="transmembrane region" description="Helical" evidence="10">
    <location>
        <begin position="163"/>
        <end position="179"/>
    </location>
</feature>
<name>A0A160T626_9CHLR</name>
<comment type="cofactor">
    <cofactor evidence="1">
        <name>Zn(2+)</name>
        <dbReference type="ChEBI" id="CHEBI:29105"/>
    </cofactor>
</comment>
<dbReference type="Pfam" id="PF02163">
    <property type="entry name" value="Peptidase_M50"/>
    <property type="match status" value="1"/>
</dbReference>
<dbReference type="AlphaFoldDB" id="A0A160T626"/>
<evidence type="ECO:0000256" key="1">
    <source>
        <dbReference type="ARBA" id="ARBA00001947"/>
    </source>
</evidence>
<dbReference type="GO" id="GO:0008233">
    <property type="term" value="F:peptidase activity"/>
    <property type="evidence" value="ECO:0007669"/>
    <property type="project" value="UniProtKB-KW"/>
</dbReference>
<comment type="subcellular location">
    <subcellularLocation>
        <location evidence="2">Membrane</location>
        <topology evidence="2">Multi-pass membrane protein</topology>
    </subcellularLocation>
</comment>
<feature type="transmembrane region" description="Helical" evidence="10">
    <location>
        <begin position="127"/>
        <end position="151"/>
    </location>
</feature>
<dbReference type="PANTHER" id="PTHR31412:SF0">
    <property type="entry name" value="ZINC METALLOPROTEASE EGY1, CHLOROPLASTIC-RELATED"/>
    <property type="match status" value="1"/>
</dbReference>
<evidence type="ECO:0000256" key="8">
    <source>
        <dbReference type="ARBA" id="ARBA00022989"/>
    </source>
</evidence>
<evidence type="ECO:0000256" key="7">
    <source>
        <dbReference type="ARBA" id="ARBA00022946"/>
    </source>
</evidence>
<feature type="transmembrane region" description="Helical" evidence="10">
    <location>
        <begin position="352"/>
        <end position="371"/>
    </location>
</feature>
<accession>A0A160T626</accession>
<evidence type="ECO:0000256" key="4">
    <source>
        <dbReference type="ARBA" id="ARBA00022670"/>
    </source>
</evidence>
<keyword evidence="9 10" id="KW-0472">Membrane</keyword>
<organism evidence="12 13">
    <name type="scientific">Candidatus Promineifilum breve</name>
    <dbReference type="NCBI Taxonomy" id="1806508"/>
    <lineage>
        <taxon>Bacteria</taxon>
        <taxon>Bacillati</taxon>
        <taxon>Chloroflexota</taxon>
        <taxon>Ardenticatenia</taxon>
        <taxon>Candidatus Promineifilales</taxon>
        <taxon>Candidatus Promineifilaceae</taxon>
        <taxon>Candidatus Promineifilum</taxon>
    </lineage>
</organism>
<keyword evidence="5 10" id="KW-0812">Transmembrane</keyword>
<dbReference type="CDD" id="cd06160">
    <property type="entry name" value="S2P-M50_like_2"/>
    <property type="match status" value="1"/>
</dbReference>
<protein>
    <submittedName>
        <fullName evidence="12">Peptidase M50 family protein</fullName>
    </submittedName>
</protein>
<dbReference type="EMBL" id="LN890655">
    <property type="protein sequence ID" value="CUS04200.2"/>
    <property type="molecule type" value="Genomic_DNA"/>
</dbReference>
<feature type="transmembrane region" description="Helical" evidence="10">
    <location>
        <begin position="255"/>
        <end position="275"/>
    </location>
</feature>
<keyword evidence="8 10" id="KW-1133">Transmembrane helix</keyword>
<evidence type="ECO:0000256" key="5">
    <source>
        <dbReference type="ARBA" id="ARBA00022692"/>
    </source>
</evidence>
<feature type="transmembrane region" description="Helical" evidence="10">
    <location>
        <begin position="191"/>
        <end position="215"/>
    </location>
</feature>
<evidence type="ECO:0000313" key="12">
    <source>
        <dbReference type="EMBL" id="CUS04200.2"/>
    </source>
</evidence>
<dbReference type="InterPro" id="IPR008915">
    <property type="entry name" value="Peptidase_M50"/>
</dbReference>
<evidence type="ECO:0000256" key="9">
    <source>
        <dbReference type="ARBA" id="ARBA00023136"/>
    </source>
</evidence>
<evidence type="ECO:0000256" key="6">
    <source>
        <dbReference type="ARBA" id="ARBA00022801"/>
    </source>
</evidence>
<reference evidence="12" key="1">
    <citation type="submission" date="2016-01" db="EMBL/GenBank/DDBJ databases">
        <authorList>
            <person name="Mcilroy J.S."/>
            <person name="Karst M S."/>
            <person name="Albertsen M."/>
        </authorList>
    </citation>
    <scope>NUCLEOTIDE SEQUENCE</scope>
    <source>
        <strain evidence="12">Cfx-K</strain>
    </source>
</reference>
<proteinExistence type="inferred from homology"/>
<comment type="similarity">
    <text evidence="3">Belongs to the peptidase M50B family.</text>
</comment>
<dbReference type="GO" id="GO:0006508">
    <property type="term" value="P:proteolysis"/>
    <property type="evidence" value="ECO:0007669"/>
    <property type="project" value="UniProtKB-KW"/>
</dbReference>
<feature type="domain" description="Peptidase M50" evidence="11">
    <location>
        <begin position="133"/>
        <end position="293"/>
    </location>
</feature>